<name>A0ABQ5WAM2_9HYPH</name>
<gene>
    <name evidence="1" type="ORF">GCM10010862_40780</name>
</gene>
<proteinExistence type="predicted"/>
<dbReference type="Pfam" id="PF06475">
    <property type="entry name" value="Glycolipid_bind"/>
    <property type="match status" value="1"/>
</dbReference>
<evidence type="ECO:0000313" key="2">
    <source>
        <dbReference type="Proteomes" id="UP001156691"/>
    </source>
</evidence>
<keyword evidence="2" id="KW-1185">Reference proteome</keyword>
<evidence type="ECO:0000313" key="1">
    <source>
        <dbReference type="EMBL" id="GLQ56819.1"/>
    </source>
</evidence>
<comment type="caution">
    <text evidence="1">The sequence shown here is derived from an EMBL/GenBank/DDBJ whole genome shotgun (WGS) entry which is preliminary data.</text>
</comment>
<dbReference type="InterPro" id="IPR009467">
    <property type="entry name" value="Glycolipid-bd_prot_put"/>
</dbReference>
<dbReference type="SUPFAM" id="SSF159275">
    <property type="entry name" value="PA1994-like"/>
    <property type="match status" value="1"/>
</dbReference>
<sequence length="180" mass="20105">MFSRSIRWRTLDGNGLEHLFISATGDGLLAHGMIVSDNDGSRFAAHYTVTLSPDWGFREATIETVEGTQLHLVRDDLGNWTADGIDLPELGGCVDIDMSASAFTNSLPIRRVGLELGEPRRFDMAWIPLDTLKPFRDGQVYTALGDGRYRYQSDETDFEGTITVDSDGLVLRYDPLFERV</sequence>
<organism evidence="1 2">
    <name type="scientific">Devosia nitrariae</name>
    <dbReference type="NCBI Taxonomy" id="2071872"/>
    <lineage>
        <taxon>Bacteria</taxon>
        <taxon>Pseudomonadati</taxon>
        <taxon>Pseudomonadota</taxon>
        <taxon>Alphaproteobacteria</taxon>
        <taxon>Hyphomicrobiales</taxon>
        <taxon>Devosiaceae</taxon>
        <taxon>Devosia</taxon>
    </lineage>
</organism>
<protein>
    <submittedName>
        <fullName evidence="1">Transcriptional regulator</fullName>
    </submittedName>
</protein>
<dbReference type="EMBL" id="BSNS01000022">
    <property type="protein sequence ID" value="GLQ56819.1"/>
    <property type="molecule type" value="Genomic_DNA"/>
</dbReference>
<dbReference type="RefSeq" id="WP_284342220.1">
    <property type="nucleotide sequence ID" value="NZ_BSNS01000022.1"/>
</dbReference>
<dbReference type="Proteomes" id="UP001156691">
    <property type="component" value="Unassembled WGS sequence"/>
</dbReference>
<accession>A0ABQ5WAM2</accession>
<reference evidence="2" key="1">
    <citation type="journal article" date="2019" name="Int. J. Syst. Evol. Microbiol.">
        <title>The Global Catalogue of Microorganisms (GCM) 10K type strain sequencing project: providing services to taxonomists for standard genome sequencing and annotation.</title>
        <authorList>
            <consortium name="The Broad Institute Genomics Platform"/>
            <consortium name="The Broad Institute Genome Sequencing Center for Infectious Disease"/>
            <person name="Wu L."/>
            <person name="Ma J."/>
        </authorList>
    </citation>
    <scope>NUCLEOTIDE SEQUENCE [LARGE SCALE GENOMIC DNA]</scope>
    <source>
        <strain evidence="2">NBRC 112416</strain>
    </source>
</reference>